<dbReference type="SUPFAM" id="SSF56935">
    <property type="entry name" value="Porins"/>
    <property type="match status" value="1"/>
</dbReference>
<accession>A0A5B8R5L4</accession>
<organism evidence="2">
    <name type="scientific">uncultured organism</name>
    <dbReference type="NCBI Taxonomy" id="155900"/>
    <lineage>
        <taxon>unclassified sequences</taxon>
        <taxon>environmental samples</taxon>
    </lineage>
</organism>
<dbReference type="InterPro" id="IPR025388">
    <property type="entry name" value="Alginate_export_dom"/>
</dbReference>
<evidence type="ECO:0000259" key="1">
    <source>
        <dbReference type="Pfam" id="PF13372"/>
    </source>
</evidence>
<gene>
    <name evidence="2" type="ORF">KBTEX_00076</name>
</gene>
<evidence type="ECO:0000313" key="2">
    <source>
        <dbReference type="EMBL" id="QEA03776.1"/>
    </source>
</evidence>
<sequence>MPRRITPQAPFALCTAAALALASANAAAYEVYSGEDGSSLSLDAELGVGYFSSQQDYSGQGRDEVNWTEGYFKAGVSGERVLGNGASVYGALNGLASTTDGDGDAGGFSTGDESEFDVEDAYVGWRSGSLIGGVDDAVDLSVGSQSFTVGDGWLINGDALNFGEGFGDSLSRGGAYWLAPRHAFRRTAIARFETGTPWRGDAFYLGSDNDAQGDTELAGLNVEYNDEGWGTLGATYLHVLDVDEDDLGGAYASRDGLNTVSLRGNSSLGIENADFRFEATLQRGSPANAADVKAHAWYVEGSYQFADVWLAPKLTYRFSSFSGDDPDTADNEAFDPLFYGFSRGYGTWFQGEVAGNYTGPFNSNTDVQHVGLYLHPHERVRLGALYFDFNTRETAPGMSDDYAQELDVFMEYAATERLFISPVYSRFNPGDGFSGPDETNNYFQVIAIWNF</sequence>
<proteinExistence type="predicted"/>
<name>A0A5B8R5L4_9ZZZZ</name>
<dbReference type="Pfam" id="PF13372">
    <property type="entry name" value="Alginate_exp"/>
    <property type="match status" value="1"/>
</dbReference>
<dbReference type="EMBL" id="MN079076">
    <property type="protein sequence ID" value="QEA03776.1"/>
    <property type="molecule type" value="Genomic_DNA"/>
</dbReference>
<feature type="domain" description="Alginate export" evidence="1">
    <location>
        <begin position="111"/>
        <end position="433"/>
    </location>
</feature>
<dbReference type="AlphaFoldDB" id="A0A5B8R5L4"/>
<protein>
    <recommendedName>
        <fullName evidence="1">Alginate export domain-containing protein</fullName>
    </recommendedName>
</protein>
<reference evidence="2" key="1">
    <citation type="submission" date="2019-06" db="EMBL/GenBank/DDBJ databases">
        <authorList>
            <person name="Murdoch R.W."/>
            <person name="Fathepure B."/>
        </authorList>
    </citation>
    <scope>NUCLEOTIDE SEQUENCE</scope>
</reference>